<keyword evidence="9 14" id="KW-0547">Nucleotide-binding</keyword>
<dbReference type="EMBL" id="SRYR01000012">
    <property type="protein sequence ID" value="TGY40608.1"/>
    <property type="molecule type" value="Genomic_DNA"/>
</dbReference>
<organism evidence="16 17">
    <name type="scientific">Clostridium sartagoforme</name>
    <dbReference type="NCBI Taxonomy" id="84031"/>
    <lineage>
        <taxon>Bacteria</taxon>
        <taxon>Bacillati</taxon>
        <taxon>Bacillota</taxon>
        <taxon>Clostridia</taxon>
        <taxon>Eubacteriales</taxon>
        <taxon>Clostridiaceae</taxon>
        <taxon>Clostridium</taxon>
    </lineage>
</organism>
<evidence type="ECO:0000256" key="6">
    <source>
        <dbReference type="ARBA" id="ARBA00013005"/>
    </source>
</evidence>
<dbReference type="Pfam" id="PF08443">
    <property type="entry name" value="RimK"/>
    <property type="match status" value="2"/>
</dbReference>
<dbReference type="InterPro" id="IPR036615">
    <property type="entry name" value="Mur_ligase_C_dom_sf"/>
</dbReference>
<dbReference type="InterPro" id="IPR044019">
    <property type="entry name" value="Cyanophycin_syn_N"/>
</dbReference>
<dbReference type="Pfam" id="PF08245">
    <property type="entry name" value="Mur_ligase_M"/>
    <property type="match status" value="1"/>
</dbReference>
<dbReference type="GO" id="GO:0005524">
    <property type="term" value="F:ATP binding"/>
    <property type="evidence" value="ECO:0007669"/>
    <property type="project" value="UniProtKB-UniRule"/>
</dbReference>
<dbReference type="PANTHER" id="PTHR23135">
    <property type="entry name" value="MUR LIGASE FAMILY MEMBER"/>
    <property type="match status" value="1"/>
</dbReference>
<comment type="pathway">
    <text evidence="2">Cell wall biogenesis; peptidoglycan biosynthesis.</text>
</comment>
<dbReference type="Proteomes" id="UP000306888">
    <property type="component" value="Unassembled WGS sequence"/>
</dbReference>
<dbReference type="NCBIfam" id="NF010623">
    <property type="entry name" value="PRK14016.1"/>
    <property type="match status" value="1"/>
</dbReference>
<dbReference type="Gene3D" id="3.30.470.20">
    <property type="entry name" value="ATP-grasp fold, B domain"/>
    <property type="match status" value="1"/>
</dbReference>
<evidence type="ECO:0000256" key="3">
    <source>
        <dbReference type="ARBA" id="ARBA00009060"/>
    </source>
</evidence>
<evidence type="ECO:0000313" key="17">
    <source>
        <dbReference type="Proteomes" id="UP000306888"/>
    </source>
</evidence>
<evidence type="ECO:0000259" key="15">
    <source>
        <dbReference type="PROSITE" id="PS50975"/>
    </source>
</evidence>
<evidence type="ECO:0000256" key="4">
    <source>
        <dbReference type="ARBA" id="ARBA00011738"/>
    </source>
</evidence>
<sequence length="874" mass="97985">MKIVKTKVFEGKSIYSHKTCIRLDVDLEGYCEIPSKDIEDFNFNLVNMLPELRTHRCGIDEEEGFIKRLKEGTYLAHICEHIIIAIQNNLGIDVHFGKAREIKDDHYYIIFQYQYENTAIESSKLAIDIINSLINKNPINYEDRFELIKEILKEEMLGPSTKAICDYAKSIGLPVIKFGRGEFHQIGYGKRAKKIEASISPNTKCISVDIASDKLLTKELLKSQNIPVAEGSKIRNIINLLKEAEDIGYPVVIKPQYGNKGKGVVLNIKTEMELLTAYRKLKVKFKDLIIEKYHNGKDFRVCVINNKVVAVALRKPPCIEGDGKDNILELMEKLNDNPLRGDDHEKPLTKVKLDEEVLGSLKDQGKALMDVLEKGEKIYLRKNANLSTGGEAVDYTDKICDENIDICIRVAKILELDICGIDICTNDISKPLIDNGIVMEVNAAPGLRMHLRPSKGKSIDLGKEIVSMIYKDEPSNIPVISITGTNGKTTTTRLISHTLSKMGYCVGMTSSSGVFVNDKCIDKGDDTGFKSARTVLLNPDVDIAVLETARGGLIRNGLAYDLADVAVITNIREDHLGIDGVKSMEDLCHVKSLVGEAVKDDGYVVINADDYWSKSILNRIKAKKIFFTTKNLEEFMEEKDPNNIYVYIKNKNIIIENEEKKYLLCKIDDIPITLNGNLEFNVQNVLAATAALVGMKIDYCMIKNGITSYLLNSDKNSGRFNCYDVNGVNVILDYGHNSDGYNAVLSSLKKINNGKVYGVVGIPGDRADNAVEEIGEISAKYLDYIIIKEDQDLRGRNTGEVAKLIESGILNYNKNKKYEIILKEEDALIKALTMAKSGDSIIIFFEKIEMLKNVINDYVKERELVEKYKFGAIN</sequence>
<keyword evidence="17" id="KW-1185">Reference proteome</keyword>
<dbReference type="InterPro" id="IPR011761">
    <property type="entry name" value="ATP-grasp"/>
</dbReference>
<keyword evidence="10 14" id="KW-0067">ATP-binding</keyword>
<feature type="domain" description="ATP-grasp" evidence="15">
    <location>
        <begin position="218"/>
        <end position="470"/>
    </location>
</feature>
<evidence type="ECO:0000256" key="11">
    <source>
        <dbReference type="ARBA" id="ARBA00031353"/>
    </source>
</evidence>
<proteinExistence type="inferred from homology"/>
<dbReference type="SUPFAM" id="SSF56059">
    <property type="entry name" value="Glutathione synthetase ATP-binding domain-like"/>
    <property type="match status" value="1"/>
</dbReference>
<dbReference type="PANTHER" id="PTHR23135:SF18">
    <property type="entry name" value="CYANOPHYCIN SYNTHETASE"/>
    <property type="match status" value="1"/>
</dbReference>
<dbReference type="EC" id="6.3.2.29" evidence="6"/>
<dbReference type="InterPro" id="IPR036565">
    <property type="entry name" value="Mur-like_cat_sf"/>
</dbReference>
<evidence type="ECO:0000256" key="8">
    <source>
        <dbReference type="ARBA" id="ARBA00022598"/>
    </source>
</evidence>
<evidence type="ECO:0000256" key="14">
    <source>
        <dbReference type="PROSITE-ProRule" id="PRU00409"/>
    </source>
</evidence>
<dbReference type="NCBIfam" id="TIGR02068">
    <property type="entry name" value="cya_phycin_syn"/>
    <property type="match status" value="1"/>
</dbReference>
<accession>A0A4S2DF40</accession>
<dbReference type="GO" id="GO:0071161">
    <property type="term" value="F:cyanophycin synthetase activity (L-arginine-adding)"/>
    <property type="evidence" value="ECO:0007669"/>
    <property type="project" value="UniProtKB-EC"/>
</dbReference>
<keyword evidence="8 16" id="KW-0436">Ligase</keyword>
<dbReference type="InterPro" id="IPR004101">
    <property type="entry name" value="Mur_ligase_C"/>
</dbReference>
<dbReference type="InterPro" id="IPR013815">
    <property type="entry name" value="ATP_grasp_subdomain_1"/>
</dbReference>
<dbReference type="Pfam" id="PF18921">
    <property type="entry name" value="Cyanophycin_syn"/>
    <property type="match status" value="1"/>
</dbReference>
<dbReference type="SUPFAM" id="SSF53623">
    <property type="entry name" value="MurD-like peptide ligases, catalytic domain"/>
    <property type="match status" value="1"/>
</dbReference>
<comment type="catalytic activity">
    <reaction evidence="13">
        <text>[L-4-(L-arginin-2-N-yl)aspartate](n) + L-aspartate + ATP = [L-4-(L-arginin-2-N-yl)aspartate](n)-L-aspartate + ADP + phosphate + H(+)</text>
        <dbReference type="Rhea" id="RHEA:13277"/>
        <dbReference type="Rhea" id="RHEA-COMP:13728"/>
        <dbReference type="Rhea" id="RHEA-COMP:13733"/>
        <dbReference type="ChEBI" id="CHEBI:15378"/>
        <dbReference type="ChEBI" id="CHEBI:29991"/>
        <dbReference type="ChEBI" id="CHEBI:30616"/>
        <dbReference type="ChEBI" id="CHEBI:43474"/>
        <dbReference type="ChEBI" id="CHEBI:137986"/>
        <dbReference type="ChEBI" id="CHEBI:137990"/>
        <dbReference type="ChEBI" id="CHEBI:456216"/>
        <dbReference type="EC" id="6.3.2.29"/>
    </reaction>
</comment>
<dbReference type="InterPro" id="IPR011810">
    <property type="entry name" value="Cya_phycin_syn"/>
</dbReference>
<dbReference type="Gene3D" id="3.30.1490.20">
    <property type="entry name" value="ATP-grasp fold, A domain"/>
    <property type="match status" value="1"/>
</dbReference>
<gene>
    <name evidence="16" type="primary">cphA</name>
    <name evidence="16" type="ORF">E5347_14790</name>
</gene>
<evidence type="ECO:0000256" key="1">
    <source>
        <dbReference type="ARBA" id="ARBA00003184"/>
    </source>
</evidence>
<dbReference type="EC" id="6.3.2.30" evidence="5"/>
<dbReference type="Gene3D" id="3.90.190.20">
    <property type="entry name" value="Mur ligase, C-terminal domain"/>
    <property type="match status" value="1"/>
</dbReference>
<dbReference type="InterPro" id="IPR013651">
    <property type="entry name" value="ATP-grasp_RimK-type"/>
</dbReference>
<protein>
    <recommendedName>
        <fullName evidence="7">Cyanophycin synthetase</fullName>
        <ecNumber evidence="6">6.3.2.29</ecNumber>
        <ecNumber evidence="5">6.3.2.30</ecNumber>
    </recommendedName>
    <alternativeName>
        <fullName evidence="11">Cyanophycin synthase</fullName>
    </alternativeName>
</protein>
<dbReference type="OrthoDB" id="9803907at2"/>
<comment type="function">
    <text evidence="1">Catalyzes the ATP-dependent polymerization of arginine and aspartate to multi-L-arginyl-poly-L-aspartic acid (cyanophycin; a water-insoluble reserve polymer).</text>
</comment>
<evidence type="ECO:0000256" key="10">
    <source>
        <dbReference type="ARBA" id="ARBA00022840"/>
    </source>
</evidence>
<evidence type="ECO:0000256" key="7">
    <source>
        <dbReference type="ARBA" id="ARBA00022036"/>
    </source>
</evidence>
<dbReference type="AlphaFoldDB" id="A0A4S2DF40"/>
<evidence type="ECO:0000256" key="5">
    <source>
        <dbReference type="ARBA" id="ARBA00012968"/>
    </source>
</evidence>
<dbReference type="Gene3D" id="3.40.1190.10">
    <property type="entry name" value="Mur-like, catalytic domain"/>
    <property type="match status" value="1"/>
</dbReference>
<dbReference type="RefSeq" id="WP_136008001.1">
    <property type="nucleotide sequence ID" value="NZ_SRYR01000012.1"/>
</dbReference>
<name>A0A4S2DF40_9CLOT</name>
<evidence type="ECO:0000256" key="9">
    <source>
        <dbReference type="ARBA" id="ARBA00022741"/>
    </source>
</evidence>
<dbReference type="GO" id="GO:0071160">
    <property type="term" value="F:cyanophycin synthetase activity (L-aspartate-adding)"/>
    <property type="evidence" value="ECO:0007669"/>
    <property type="project" value="UniProtKB-EC"/>
</dbReference>
<evidence type="ECO:0000256" key="13">
    <source>
        <dbReference type="ARBA" id="ARBA00048425"/>
    </source>
</evidence>
<evidence type="ECO:0000256" key="12">
    <source>
        <dbReference type="ARBA" id="ARBA00048094"/>
    </source>
</evidence>
<comment type="similarity">
    <text evidence="3">In the C-terminal section; belongs to the MurCDEF family.</text>
</comment>
<comment type="catalytic activity">
    <reaction evidence="12">
        <text>[L-4-(L-arginin-2-N-yl)aspartate](n)-L-aspartate + L-arginine + ATP = [L-4-(L-arginin-2-N-yl)aspartate](n+1) + ADP + phosphate + H(+)</text>
        <dbReference type="Rhea" id="RHEA:23888"/>
        <dbReference type="Rhea" id="RHEA-COMP:13732"/>
        <dbReference type="Rhea" id="RHEA-COMP:13733"/>
        <dbReference type="ChEBI" id="CHEBI:15378"/>
        <dbReference type="ChEBI" id="CHEBI:30616"/>
        <dbReference type="ChEBI" id="CHEBI:32682"/>
        <dbReference type="ChEBI" id="CHEBI:43474"/>
        <dbReference type="ChEBI" id="CHEBI:137986"/>
        <dbReference type="ChEBI" id="CHEBI:137990"/>
        <dbReference type="ChEBI" id="CHEBI:456216"/>
        <dbReference type="EC" id="6.3.2.30"/>
    </reaction>
</comment>
<dbReference type="GO" id="GO:0046872">
    <property type="term" value="F:metal ion binding"/>
    <property type="evidence" value="ECO:0007669"/>
    <property type="project" value="InterPro"/>
</dbReference>
<dbReference type="PROSITE" id="PS50975">
    <property type="entry name" value="ATP_GRASP"/>
    <property type="match status" value="1"/>
</dbReference>
<evidence type="ECO:0000313" key="16">
    <source>
        <dbReference type="EMBL" id="TGY40608.1"/>
    </source>
</evidence>
<comment type="caution">
    <text evidence="16">The sequence shown here is derived from an EMBL/GenBank/DDBJ whole genome shotgun (WGS) entry which is preliminary data.</text>
</comment>
<dbReference type="SUPFAM" id="SSF53244">
    <property type="entry name" value="MurD-like peptide ligases, peptide-binding domain"/>
    <property type="match status" value="1"/>
</dbReference>
<dbReference type="InterPro" id="IPR013221">
    <property type="entry name" value="Mur_ligase_cen"/>
</dbReference>
<comment type="subunit">
    <text evidence="4">Homodimer.</text>
</comment>
<reference evidence="16 17" key="1">
    <citation type="submission" date="2019-04" db="EMBL/GenBank/DDBJ databases">
        <title>Microbes associate with the intestines of laboratory mice.</title>
        <authorList>
            <person name="Navarre W."/>
            <person name="Wong E."/>
            <person name="Huang K."/>
            <person name="Tropini C."/>
            <person name="Ng K."/>
            <person name="Yu B."/>
        </authorList>
    </citation>
    <scope>NUCLEOTIDE SEQUENCE [LARGE SCALE GENOMIC DNA]</scope>
    <source>
        <strain evidence="16 17">NM50_B9-20</strain>
    </source>
</reference>
<dbReference type="Pfam" id="PF02875">
    <property type="entry name" value="Mur_ligase_C"/>
    <property type="match status" value="1"/>
</dbReference>
<evidence type="ECO:0000256" key="2">
    <source>
        <dbReference type="ARBA" id="ARBA00004752"/>
    </source>
</evidence>